<protein>
    <submittedName>
        <fullName evidence="1">Uncharacterized protein</fullName>
    </submittedName>
</protein>
<proteinExistence type="predicted"/>
<name>A0A6A4RV97_SCOMX</name>
<dbReference type="EMBL" id="VEVO01000023">
    <property type="protein sequence ID" value="KAF0022982.1"/>
    <property type="molecule type" value="Genomic_DNA"/>
</dbReference>
<organism evidence="1 2">
    <name type="scientific">Scophthalmus maximus</name>
    <name type="common">Turbot</name>
    <name type="synonym">Psetta maxima</name>
    <dbReference type="NCBI Taxonomy" id="52904"/>
    <lineage>
        <taxon>Eukaryota</taxon>
        <taxon>Metazoa</taxon>
        <taxon>Chordata</taxon>
        <taxon>Craniata</taxon>
        <taxon>Vertebrata</taxon>
        <taxon>Euteleostomi</taxon>
        <taxon>Actinopterygii</taxon>
        <taxon>Neopterygii</taxon>
        <taxon>Teleostei</taxon>
        <taxon>Neoteleostei</taxon>
        <taxon>Acanthomorphata</taxon>
        <taxon>Carangaria</taxon>
        <taxon>Pleuronectiformes</taxon>
        <taxon>Pleuronectoidei</taxon>
        <taxon>Scophthalmidae</taxon>
        <taxon>Scophthalmus</taxon>
    </lineage>
</organism>
<accession>A0A6A4RV97</accession>
<evidence type="ECO:0000313" key="2">
    <source>
        <dbReference type="Proteomes" id="UP000438429"/>
    </source>
</evidence>
<sequence>MELTLSRLFGELKLRYFDATMDNFSRVGLLQFVDRKLSGMKSFGCFGGVPPRRNESPPSSSSSITAGFDESCFRRTWRTGRGQTLQSGYEAYLPVPLKQSKHTSGGRNQSSVSRSLDSSLSEVLRSSDSRLSRRFSHGWCVIGPFALSPIVIGGSDIRPLGLNDLSDTCVFPQDDSQRHKRSVLSINNERVRRRIRMEKKRLHVLYCRRFPETLIDQRMGNLTGGKKCLLCESTY</sequence>
<dbReference type="Proteomes" id="UP000438429">
    <property type="component" value="Unassembled WGS sequence"/>
</dbReference>
<reference evidence="1 2" key="1">
    <citation type="submission" date="2019-06" db="EMBL/GenBank/DDBJ databases">
        <title>Draft genomes of female and male turbot (Scophthalmus maximus).</title>
        <authorList>
            <person name="Xu H."/>
            <person name="Xu X.-W."/>
            <person name="Shao C."/>
            <person name="Chen S."/>
        </authorList>
    </citation>
    <scope>NUCLEOTIDE SEQUENCE [LARGE SCALE GENOMIC DNA]</scope>
    <source>
        <strain evidence="1">Ysfricsl-2016a</strain>
        <tissue evidence="1">Blood</tissue>
    </source>
</reference>
<comment type="caution">
    <text evidence="1">The sequence shown here is derived from an EMBL/GenBank/DDBJ whole genome shotgun (WGS) entry which is preliminary data.</text>
</comment>
<evidence type="ECO:0000313" key="1">
    <source>
        <dbReference type="EMBL" id="KAF0022982.1"/>
    </source>
</evidence>
<dbReference type="AlphaFoldDB" id="A0A6A4RV97"/>
<gene>
    <name evidence="1" type="ORF">F2P81_024963</name>
</gene>